<dbReference type="InterPro" id="IPR035959">
    <property type="entry name" value="RutC-like_sf"/>
</dbReference>
<accession>A0A2L2XBV3</accession>
<dbReference type="InterPro" id="IPR013813">
    <property type="entry name" value="Endoribo_LPSP/chorism_mut-like"/>
</dbReference>
<dbReference type="CDD" id="cd02199">
    <property type="entry name" value="YjgF_YER057c_UK114_like_1"/>
    <property type="match status" value="1"/>
</dbReference>
<sequence length="151" mass="16022">MFEAKLKEMGIEIPRAPKPVAAYVPAVRIDNYVYTSGQLSFVNGELQYKGKLGEGITDEEGYQAAKICALNCLSAVRGMVGSLDNIERIVKVTGFVNSAPGFTKQPGVINGASELLGEIFGEAGQHARSAVGVSELPLGACCEVEMIVKVK</sequence>
<feature type="domain" description="Endoribonuclease L-PSP/chorismate mutase-like" evidence="1">
    <location>
        <begin position="3"/>
        <end position="147"/>
    </location>
</feature>
<dbReference type="Gene3D" id="3.30.1330.40">
    <property type="entry name" value="RutC-like"/>
    <property type="match status" value="1"/>
</dbReference>
<name>A0A2L2XBV3_9FIRM</name>
<keyword evidence="3" id="KW-1185">Reference proteome</keyword>
<protein>
    <recommendedName>
        <fullName evidence="1">Endoribonuclease L-PSP/chorismate mutase-like domain-containing protein</fullName>
    </recommendedName>
</protein>
<dbReference type="EMBL" id="BFAV01000121">
    <property type="protein sequence ID" value="GBF33799.1"/>
    <property type="molecule type" value="Genomic_DNA"/>
</dbReference>
<dbReference type="Pfam" id="PF14588">
    <property type="entry name" value="YjgF_endoribonc"/>
    <property type="match status" value="1"/>
</dbReference>
<comment type="caution">
    <text evidence="2">The sequence shown here is derived from an EMBL/GenBank/DDBJ whole genome shotgun (WGS) entry which is preliminary data.</text>
</comment>
<dbReference type="RefSeq" id="WP_174705152.1">
    <property type="nucleotide sequence ID" value="NZ_BFAV01000121.1"/>
</dbReference>
<evidence type="ECO:0000313" key="3">
    <source>
        <dbReference type="Proteomes" id="UP000239549"/>
    </source>
</evidence>
<gene>
    <name evidence="2" type="ORF">DCCM_2910</name>
</gene>
<evidence type="ECO:0000259" key="1">
    <source>
        <dbReference type="Pfam" id="PF14588"/>
    </source>
</evidence>
<dbReference type="SUPFAM" id="SSF55298">
    <property type="entry name" value="YjgF-like"/>
    <property type="match status" value="1"/>
</dbReference>
<dbReference type="PANTHER" id="PTHR43760:SF1">
    <property type="entry name" value="ENDORIBONUCLEASE L-PSP_CHORISMATE MUTASE-LIKE DOMAIN-CONTAINING PROTEIN"/>
    <property type="match status" value="1"/>
</dbReference>
<organism evidence="2 3">
    <name type="scientific">Desulfocucumis palustris</name>
    <dbReference type="NCBI Taxonomy" id="1898651"/>
    <lineage>
        <taxon>Bacteria</taxon>
        <taxon>Bacillati</taxon>
        <taxon>Bacillota</taxon>
        <taxon>Clostridia</taxon>
        <taxon>Eubacteriales</taxon>
        <taxon>Desulfocucumaceae</taxon>
        <taxon>Desulfocucumis</taxon>
    </lineage>
</organism>
<reference evidence="3" key="1">
    <citation type="submission" date="2018-02" db="EMBL/GenBank/DDBJ databases">
        <title>Genome sequence of Desulfocucumis palustris strain NAW-5.</title>
        <authorList>
            <person name="Watanabe M."/>
            <person name="Kojima H."/>
            <person name="Fukui M."/>
        </authorList>
    </citation>
    <scope>NUCLEOTIDE SEQUENCE [LARGE SCALE GENOMIC DNA]</scope>
    <source>
        <strain evidence="3">NAW-5</strain>
    </source>
</reference>
<evidence type="ECO:0000313" key="2">
    <source>
        <dbReference type="EMBL" id="GBF33799.1"/>
    </source>
</evidence>
<dbReference type="Proteomes" id="UP000239549">
    <property type="component" value="Unassembled WGS sequence"/>
</dbReference>
<dbReference type="PANTHER" id="PTHR43760">
    <property type="entry name" value="ENDORIBONUCLEASE-RELATED"/>
    <property type="match status" value="1"/>
</dbReference>
<dbReference type="AlphaFoldDB" id="A0A2L2XBV3"/>
<proteinExistence type="predicted"/>